<proteinExistence type="predicted"/>
<reference evidence="1" key="1">
    <citation type="journal article" date="2014" name="Front. Microbiol.">
        <title>High frequency of phylogenetically diverse reductive dehalogenase-homologous genes in deep subseafloor sedimentary metagenomes.</title>
        <authorList>
            <person name="Kawai M."/>
            <person name="Futagami T."/>
            <person name="Toyoda A."/>
            <person name="Takaki Y."/>
            <person name="Nishi S."/>
            <person name="Hori S."/>
            <person name="Arai W."/>
            <person name="Tsubouchi T."/>
            <person name="Morono Y."/>
            <person name="Uchiyama I."/>
            <person name="Ito T."/>
            <person name="Fujiyama A."/>
            <person name="Inagaki F."/>
            <person name="Takami H."/>
        </authorList>
    </citation>
    <scope>NUCLEOTIDE SEQUENCE</scope>
    <source>
        <strain evidence="1">Expedition CK06-06</strain>
    </source>
</reference>
<protein>
    <submittedName>
        <fullName evidence="1">Uncharacterized protein</fullName>
    </submittedName>
</protein>
<accession>X1DQL3</accession>
<comment type="caution">
    <text evidence="1">The sequence shown here is derived from an EMBL/GenBank/DDBJ whole genome shotgun (WGS) entry which is preliminary data.</text>
</comment>
<organism evidence="1">
    <name type="scientific">marine sediment metagenome</name>
    <dbReference type="NCBI Taxonomy" id="412755"/>
    <lineage>
        <taxon>unclassified sequences</taxon>
        <taxon>metagenomes</taxon>
        <taxon>ecological metagenomes</taxon>
    </lineage>
</organism>
<evidence type="ECO:0000313" key="1">
    <source>
        <dbReference type="EMBL" id="GAH23286.1"/>
    </source>
</evidence>
<gene>
    <name evidence="1" type="ORF">S03H2_02034</name>
</gene>
<dbReference type="EMBL" id="BARU01000645">
    <property type="protein sequence ID" value="GAH23286.1"/>
    <property type="molecule type" value="Genomic_DNA"/>
</dbReference>
<name>X1DQL3_9ZZZZ</name>
<dbReference type="AlphaFoldDB" id="X1DQL3"/>
<sequence>MSKYPVDDGNQGKNSQRITQAAVQGMSNIINPTINFSGLVCCNFIEAPQPTPYSHK</sequence>